<evidence type="ECO:0000256" key="1">
    <source>
        <dbReference type="SAM" id="Coils"/>
    </source>
</evidence>
<dbReference type="EMBL" id="LR877158">
    <property type="protein sequence ID" value="CAD2219503.1"/>
    <property type="molecule type" value="Genomic_DNA"/>
</dbReference>
<evidence type="ECO:0000313" key="3">
    <source>
        <dbReference type="EMBL" id="CAD2219503.1"/>
    </source>
</evidence>
<protein>
    <submittedName>
        <fullName evidence="3">Uncharacterized protein</fullName>
    </submittedName>
</protein>
<feature type="region of interest" description="Disordered" evidence="2">
    <location>
        <begin position="116"/>
        <end position="157"/>
    </location>
</feature>
<keyword evidence="4" id="KW-1185">Reference proteome</keyword>
<reference evidence="3 4" key="1">
    <citation type="submission" date="2020-08" db="EMBL/GenBank/DDBJ databases">
        <authorList>
            <person name="Newling K."/>
            <person name="Davey J."/>
            <person name="Forrester S."/>
        </authorList>
    </citation>
    <scope>NUCLEOTIDE SEQUENCE [LARGE SCALE GENOMIC DNA]</scope>
    <source>
        <strain evidence="4">Crithidia deanei Carvalho (ATCC PRA-265)</strain>
    </source>
</reference>
<evidence type="ECO:0000256" key="2">
    <source>
        <dbReference type="SAM" id="MobiDB-lite"/>
    </source>
</evidence>
<dbReference type="AlphaFoldDB" id="A0A7G2CLS2"/>
<name>A0A7G2CLS2_9TRYP</name>
<dbReference type="VEuPathDB" id="TriTrypDB:ADEAN_000701100"/>
<feature type="compositionally biased region" description="Low complexity" evidence="2">
    <location>
        <begin position="116"/>
        <end position="134"/>
    </location>
</feature>
<proteinExistence type="predicted"/>
<evidence type="ECO:0000313" key="4">
    <source>
        <dbReference type="Proteomes" id="UP000515908"/>
    </source>
</evidence>
<keyword evidence="1" id="KW-0175">Coiled coil</keyword>
<accession>A0A7G2CLS2</accession>
<organism evidence="3 4">
    <name type="scientific">Angomonas deanei</name>
    <dbReference type="NCBI Taxonomy" id="59799"/>
    <lineage>
        <taxon>Eukaryota</taxon>
        <taxon>Discoba</taxon>
        <taxon>Euglenozoa</taxon>
        <taxon>Kinetoplastea</taxon>
        <taxon>Metakinetoplastina</taxon>
        <taxon>Trypanosomatida</taxon>
        <taxon>Trypanosomatidae</taxon>
        <taxon>Strigomonadinae</taxon>
        <taxon>Angomonas</taxon>
    </lineage>
</organism>
<gene>
    <name evidence="3" type="ORF">ADEAN_000701100</name>
</gene>
<feature type="coiled-coil region" evidence="1">
    <location>
        <begin position="13"/>
        <end position="40"/>
    </location>
</feature>
<dbReference type="Proteomes" id="UP000515908">
    <property type="component" value="Chromosome 14"/>
</dbReference>
<sequence length="157" mass="18483">MSKKVETISVEEVRRIKTENDQLKTEIASLKNKIIEEKQKYKNEYGLENHKVREAITAVQGIEARERDAEIVRTYRELVNERRKSAVLAEMLEEVRTHFFEIKRLYEHMEELQRLNNNNNNNSNQNNENENNNNNEEEAAALEGSHPLSVKSDDKEE</sequence>